<keyword evidence="2" id="KW-0547">Nucleotide-binding</keyword>
<dbReference type="PANTHER" id="PTHR42794">
    <property type="entry name" value="HEMIN IMPORT ATP-BINDING PROTEIN HMUV"/>
    <property type="match status" value="1"/>
</dbReference>
<evidence type="ECO:0000259" key="7">
    <source>
        <dbReference type="PROSITE" id="PS50893"/>
    </source>
</evidence>
<dbReference type="InterPro" id="IPR003593">
    <property type="entry name" value="AAA+_ATPase"/>
</dbReference>
<protein>
    <submittedName>
        <fullName evidence="8">ATP-binding cassette domain-containing protein</fullName>
    </submittedName>
</protein>
<dbReference type="SUPFAM" id="SSF52540">
    <property type="entry name" value="P-loop containing nucleoside triphosphate hydrolases"/>
    <property type="match status" value="1"/>
</dbReference>
<accession>A0ABV3R964</accession>
<sequence length="230" mass="25315">MIRIEQARLEANGRTLVYDIDLTIRRGETTVLIGPNGAGKSSLVRLVSGATRPTSGRVLIDNTPIANIGPRQLALRRAVLSQTHDGGEGFTVDELVRLGLRLTVGRASPLVQRAWIDDALGDVALQGWGNRIVGTLSGGERQRAHFARVLVQLRAGADGDRLAHCFSMSRSPRKIPRSSSASSTWRRPMRQPPARCCWFCMISIGQRALRRGSSRSNRAALLQMVRRKPY</sequence>
<keyword evidence="9" id="KW-1185">Reference proteome</keyword>
<evidence type="ECO:0000313" key="8">
    <source>
        <dbReference type="EMBL" id="MEW9854633.1"/>
    </source>
</evidence>
<dbReference type="PROSITE" id="PS50893">
    <property type="entry name" value="ABC_TRANSPORTER_2"/>
    <property type="match status" value="1"/>
</dbReference>
<dbReference type="Gene3D" id="3.40.50.300">
    <property type="entry name" value="P-loop containing nucleotide triphosphate hydrolases"/>
    <property type="match status" value="1"/>
</dbReference>
<evidence type="ECO:0000313" key="9">
    <source>
        <dbReference type="Proteomes" id="UP001556118"/>
    </source>
</evidence>
<keyword evidence="1" id="KW-0813">Transport</keyword>
<keyword evidence="4" id="KW-1278">Translocase</keyword>
<feature type="domain" description="ABC transporter" evidence="7">
    <location>
        <begin position="2"/>
        <end position="227"/>
    </location>
</feature>
<comment type="caution">
    <text evidence="8">The sequence shown here is derived from an EMBL/GenBank/DDBJ whole genome shotgun (WGS) entry which is preliminary data.</text>
</comment>
<reference evidence="8 9" key="1">
    <citation type="submission" date="2024-06" db="EMBL/GenBank/DDBJ databases">
        <title>Novosphingobium rhizovicinus M1R2S20.</title>
        <authorList>
            <person name="Sun J.-Q."/>
        </authorList>
    </citation>
    <scope>NUCLEOTIDE SEQUENCE [LARGE SCALE GENOMIC DNA]</scope>
    <source>
        <strain evidence="8 9">M1R2S20</strain>
    </source>
</reference>
<comment type="function">
    <text evidence="5">Part of the ABC transporter complex HmuTUV involved in hemin import. Responsible for energy coupling to the transport system.</text>
</comment>
<name>A0ABV3R964_9SPHN</name>
<evidence type="ECO:0000256" key="1">
    <source>
        <dbReference type="ARBA" id="ARBA00022448"/>
    </source>
</evidence>
<evidence type="ECO:0000256" key="6">
    <source>
        <dbReference type="SAM" id="MobiDB-lite"/>
    </source>
</evidence>
<keyword evidence="3 8" id="KW-0067">ATP-binding</keyword>
<dbReference type="EMBL" id="JBFNXR010000021">
    <property type="protein sequence ID" value="MEW9854633.1"/>
    <property type="molecule type" value="Genomic_DNA"/>
</dbReference>
<dbReference type="SMART" id="SM00382">
    <property type="entry name" value="AAA"/>
    <property type="match status" value="1"/>
</dbReference>
<organism evidence="8 9">
    <name type="scientific">Novosphingobium rhizovicinum</name>
    <dbReference type="NCBI Taxonomy" id="3228928"/>
    <lineage>
        <taxon>Bacteria</taxon>
        <taxon>Pseudomonadati</taxon>
        <taxon>Pseudomonadota</taxon>
        <taxon>Alphaproteobacteria</taxon>
        <taxon>Sphingomonadales</taxon>
        <taxon>Sphingomonadaceae</taxon>
        <taxon>Novosphingobium</taxon>
    </lineage>
</organism>
<dbReference type="PANTHER" id="PTHR42794:SF1">
    <property type="entry name" value="HEMIN IMPORT ATP-BINDING PROTEIN HMUV"/>
    <property type="match status" value="1"/>
</dbReference>
<evidence type="ECO:0000256" key="3">
    <source>
        <dbReference type="ARBA" id="ARBA00022840"/>
    </source>
</evidence>
<dbReference type="InterPro" id="IPR027417">
    <property type="entry name" value="P-loop_NTPase"/>
</dbReference>
<dbReference type="GO" id="GO:0005524">
    <property type="term" value="F:ATP binding"/>
    <property type="evidence" value="ECO:0007669"/>
    <property type="project" value="UniProtKB-KW"/>
</dbReference>
<dbReference type="RefSeq" id="WP_367770852.1">
    <property type="nucleotide sequence ID" value="NZ_JBFNXR010000021.1"/>
</dbReference>
<evidence type="ECO:0000256" key="4">
    <source>
        <dbReference type="ARBA" id="ARBA00022967"/>
    </source>
</evidence>
<dbReference type="Proteomes" id="UP001556118">
    <property type="component" value="Unassembled WGS sequence"/>
</dbReference>
<proteinExistence type="predicted"/>
<gene>
    <name evidence="8" type="ORF">ABUH87_05505</name>
</gene>
<dbReference type="InterPro" id="IPR003439">
    <property type="entry name" value="ABC_transporter-like_ATP-bd"/>
</dbReference>
<evidence type="ECO:0000256" key="2">
    <source>
        <dbReference type="ARBA" id="ARBA00022741"/>
    </source>
</evidence>
<dbReference type="Pfam" id="PF00005">
    <property type="entry name" value="ABC_tran"/>
    <property type="match status" value="1"/>
</dbReference>
<feature type="region of interest" description="Disordered" evidence="6">
    <location>
        <begin position="171"/>
        <end position="190"/>
    </location>
</feature>
<evidence type="ECO:0000256" key="5">
    <source>
        <dbReference type="ARBA" id="ARBA00037066"/>
    </source>
</evidence>